<sequence>MDDEDEVCDTSLIKDELDHLDNRGLPVPPPPQLLMALRYYRTRNIQLVTGDLRGFSHPTVSRCIRRVSIALASRLNDFVRFPETQQEQHYHIQLFYNIRGMPGVAEIFRCRKGYFAINVLAVVGPRGEFMHTDVRNRGSVHDQTCSDRSALRIILEDGYVEGNFLGDNGYASLRYSLVPFERPLNAFERANNAAHIPTRIVIERNFGRWKKKFQCLKSTMLTRLNNTTLKNLGESRQDRKPSSNISTVPKLAADRVLWNIHIELDYPRVIPQDFRIQNEALLEPAPLCMSGLEYRLQVLMKRFM</sequence>
<reference evidence="1" key="1">
    <citation type="submission" date="2023-04" db="EMBL/GenBank/DDBJ databases">
        <title>A chromosome-level genome assembly of the parasitoid wasp Eretmocerus hayati.</title>
        <authorList>
            <person name="Zhong Y."/>
            <person name="Liu S."/>
            <person name="Liu Y."/>
        </authorList>
    </citation>
    <scope>NUCLEOTIDE SEQUENCE</scope>
    <source>
        <strain evidence="1">ZJU_SS_LIU_2023</strain>
    </source>
</reference>
<proteinExistence type="predicted"/>
<comment type="caution">
    <text evidence="1">The sequence shown here is derived from an EMBL/GenBank/DDBJ whole genome shotgun (WGS) entry which is preliminary data.</text>
</comment>
<keyword evidence="2" id="KW-1185">Reference proteome</keyword>
<dbReference type="EMBL" id="CM056744">
    <property type="protein sequence ID" value="KAJ8665368.1"/>
    <property type="molecule type" value="Genomic_DNA"/>
</dbReference>
<organism evidence="1 2">
    <name type="scientific">Eretmocerus hayati</name>
    <dbReference type="NCBI Taxonomy" id="131215"/>
    <lineage>
        <taxon>Eukaryota</taxon>
        <taxon>Metazoa</taxon>
        <taxon>Ecdysozoa</taxon>
        <taxon>Arthropoda</taxon>
        <taxon>Hexapoda</taxon>
        <taxon>Insecta</taxon>
        <taxon>Pterygota</taxon>
        <taxon>Neoptera</taxon>
        <taxon>Endopterygota</taxon>
        <taxon>Hymenoptera</taxon>
        <taxon>Apocrita</taxon>
        <taxon>Proctotrupomorpha</taxon>
        <taxon>Chalcidoidea</taxon>
        <taxon>Aphelinidae</taxon>
        <taxon>Aphelininae</taxon>
        <taxon>Eretmocerus</taxon>
    </lineage>
</organism>
<evidence type="ECO:0000313" key="1">
    <source>
        <dbReference type="EMBL" id="KAJ8665368.1"/>
    </source>
</evidence>
<gene>
    <name evidence="1" type="ORF">QAD02_007030</name>
</gene>
<dbReference type="Proteomes" id="UP001239111">
    <property type="component" value="Chromosome 4"/>
</dbReference>
<protein>
    <submittedName>
        <fullName evidence="1">Uncharacterized protein</fullName>
    </submittedName>
</protein>
<evidence type="ECO:0000313" key="2">
    <source>
        <dbReference type="Proteomes" id="UP001239111"/>
    </source>
</evidence>
<name>A0ACC2N309_9HYME</name>
<accession>A0ACC2N309</accession>